<dbReference type="PROSITE" id="PS01358">
    <property type="entry name" value="ZF_RANBP2_1"/>
    <property type="match status" value="1"/>
</dbReference>
<dbReference type="Proteomes" id="UP000000542">
    <property type="component" value="Chromosome 36"/>
</dbReference>
<dbReference type="SMART" id="SM00547">
    <property type="entry name" value="ZnF_RBZ"/>
    <property type="match status" value="8"/>
</dbReference>
<feature type="compositionally biased region" description="Acidic residues" evidence="5">
    <location>
        <begin position="885"/>
        <end position="903"/>
    </location>
</feature>
<evidence type="ECO:0000256" key="3">
    <source>
        <dbReference type="ARBA" id="ARBA00022833"/>
    </source>
</evidence>
<evidence type="ECO:0000313" key="8">
    <source>
        <dbReference type="Proteomes" id="UP000000542"/>
    </source>
</evidence>
<evidence type="ECO:0000256" key="5">
    <source>
        <dbReference type="SAM" id="MobiDB-lite"/>
    </source>
</evidence>
<feature type="compositionally biased region" description="Polar residues" evidence="5">
    <location>
        <begin position="133"/>
        <end position="144"/>
    </location>
</feature>
<dbReference type="EMBL" id="FR796432">
    <property type="protein sequence ID" value="CAJ09094.1"/>
    <property type="molecule type" value="Genomic_DNA"/>
</dbReference>
<dbReference type="VEuPathDB" id="TriTrypDB:LMJFC_360022000"/>
<dbReference type="InParanoid" id="Q4Q1T5"/>
<dbReference type="GO" id="GO:0003729">
    <property type="term" value="F:mRNA binding"/>
    <property type="evidence" value="ECO:0000318"/>
    <property type="project" value="GO_Central"/>
</dbReference>
<dbReference type="RefSeq" id="XP_001686713.1">
    <property type="nucleotide sequence ID" value="XM_001686661.1"/>
</dbReference>
<reference evidence="7 8" key="2">
    <citation type="journal article" date="2011" name="Genome Res.">
        <title>Chromosome and gene copy number variation allow major structural change between species and strains of Leishmania.</title>
        <authorList>
            <person name="Rogers M.B."/>
            <person name="Hilley J.D."/>
            <person name="Dickens N.J."/>
            <person name="Wilkes J."/>
            <person name="Bates P.A."/>
            <person name="Depledge D.P."/>
            <person name="Harris D."/>
            <person name="Her Y."/>
            <person name="Herzyk P."/>
            <person name="Imamura H."/>
            <person name="Otto T.D."/>
            <person name="Sanders M."/>
            <person name="Seeger K."/>
            <person name="Dujardin J.C."/>
            <person name="Berriman M."/>
            <person name="Smith D.F."/>
            <person name="Hertz-Fowler C."/>
            <person name="Mottram J.C."/>
        </authorList>
    </citation>
    <scope>NUCLEOTIDE SEQUENCE [LARGE SCALE GENOMIC DNA]</scope>
    <source>
        <strain evidence="8">MHOM/IL/81/Friedlin</strain>
    </source>
</reference>
<feature type="region of interest" description="Disordered" evidence="5">
    <location>
        <begin position="479"/>
        <end position="516"/>
    </location>
</feature>
<keyword evidence="3" id="KW-0862">Zinc</keyword>
<evidence type="ECO:0000256" key="2">
    <source>
        <dbReference type="ARBA" id="ARBA00022771"/>
    </source>
</evidence>
<evidence type="ECO:0000313" key="7">
    <source>
        <dbReference type="EMBL" id="CAJ09094.1"/>
    </source>
</evidence>
<dbReference type="VEuPathDB" id="TriTrypDB:LMJSD75_360020200"/>
<evidence type="ECO:0000256" key="1">
    <source>
        <dbReference type="ARBA" id="ARBA00022723"/>
    </source>
</evidence>
<dbReference type="VEuPathDB" id="TriTrypDB:LmjF.36.1410"/>
<dbReference type="GeneID" id="5655395"/>
<dbReference type="eggNOG" id="ENOG502RVBJ">
    <property type="taxonomic scope" value="Eukaryota"/>
</dbReference>
<dbReference type="HOGENOM" id="CLU_321188_0_0_1"/>
<dbReference type="AlphaFoldDB" id="Q4Q1T5"/>
<organism evidence="7 8">
    <name type="scientific">Leishmania major</name>
    <dbReference type="NCBI Taxonomy" id="5664"/>
    <lineage>
        <taxon>Eukaryota</taxon>
        <taxon>Discoba</taxon>
        <taxon>Euglenozoa</taxon>
        <taxon>Kinetoplastea</taxon>
        <taxon>Metakinetoplastina</taxon>
        <taxon>Trypanosomatida</taxon>
        <taxon>Trypanosomatidae</taxon>
        <taxon>Leishmaniinae</taxon>
        <taxon>Leishmania</taxon>
    </lineage>
</organism>
<sequence length="903" mass="98091">MLPALKATHLAWRGEKGRGTGRPIDLLLAAPMRAAQSVYQHGALLHPTLRAAPAIPLLLRRHRLQTLPAPWRWNRDFTSRPTDASAHQSPAQEDMLVRMLIQDAFHPASTSSLAKTCDDVAGGNEQSHRTVAGTESRSCHPSQCATPATEGGGAGGTLGTEIQALGGGRPQPPPGVAVRSEMSAHVQDGLRGQEISGSPVRVDEATASVTDSRASNAAAEPFATIRRGGQGDDMPRALEWLCSACHTYNSLTSSSAACRKCEASAMTSYRSAFPPLRHVVIAPTAWVCQNCSHTNRQTGASAQPHAGRAGVSRVQQEKFICNQCRAPFGGVQDWVCPACSHFCPRAATQCPSCFADRPLAWTCHCCESGLQNSVFAVKCRGCGHERRQKYSNSVVRCTACRGWNDVRWELCATCMAPMESLLLARETRPDAEEAALPTPPLSESALGDTINVALVPDSAGMLHSKTVLQATELLKAARTSGTATAARGLRQDTEEPASLSPSPPSSPVHEDEERPRVATKLPDNAWWCFTCNVAHRRNVTFCDICLESRDAMLLRNKKEIAAMRASASSPSTGVMSPAVSSDPVSLEDAADVVIMPATVEGDWQCPYCRKLLGVRQHECCGHRREVPYGYWLCDHCCSTNRNDRSLCLGCNERRESVCPWTCQECEWGNDAANAVCLQCGLPRTPCTTADRGTTLSDDSAPSTSIACGVCSAPNHFEKTACYRCRARLRDVEWTCDGCGHGHRTRNALRCEGCRVIRQFDLQEEVWLCEVCTTPVFSGGEIPVRTHCPKCNAQRAPTATHYPSRWKCECGLFNRSRVTECLECGARRRLESLSTTATCPRCFRDTPIDVQERCTYCSASLADCFSRWESSVTLLADTRELAEGCNESEADAVPDDGDDDVVTA</sequence>
<proteinExistence type="predicted"/>
<evidence type="ECO:0000256" key="4">
    <source>
        <dbReference type="PROSITE-ProRule" id="PRU00322"/>
    </source>
</evidence>
<feature type="region of interest" description="Disordered" evidence="5">
    <location>
        <begin position="884"/>
        <end position="903"/>
    </location>
</feature>
<dbReference type="InterPro" id="IPR001876">
    <property type="entry name" value="Znf_RanBP2"/>
</dbReference>
<protein>
    <recommendedName>
        <fullName evidence="6">RanBP2-type domain-containing protein</fullName>
    </recommendedName>
</protein>
<feature type="domain" description="RanBP2-type" evidence="6">
    <location>
        <begin position="654"/>
        <end position="685"/>
    </location>
</feature>
<keyword evidence="2 4" id="KW-0863">Zinc-finger</keyword>
<dbReference type="VEuPathDB" id="TriTrypDB:LMJLV39_360020200"/>
<accession>Q4Q1T5</accession>
<dbReference type="STRING" id="5664.Q4Q1T5"/>
<reference evidence="7 8" key="1">
    <citation type="journal article" date="2005" name="Science">
        <title>The genome of the kinetoplastid parasite, Leishmania major.</title>
        <authorList>
            <person name="Ivens A.C."/>
            <person name="Peacock C.S."/>
            <person name="Worthey E.A."/>
            <person name="Murphy L."/>
            <person name="Aggarwal G."/>
            <person name="Berriman M."/>
            <person name="Sisk E."/>
            <person name="Rajandream M.A."/>
            <person name="Adlem E."/>
            <person name="Aert R."/>
            <person name="Anupama A."/>
            <person name="Apostolou Z."/>
            <person name="Attipoe P."/>
            <person name="Bason N."/>
            <person name="Bauser C."/>
            <person name="Beck A."/>
            <person name="Beverley S.M."/>
            <person name="Bianchettin G."/>
            <person name="Borzym K."/>
            <person name="Bothe G."/>
            <person name="Bruschi C.V."/>
            <person name="Collins M."/>
            <person name="Cadag E."/>
            <person name="Ciarloni L."/>
            <person name="Clayton C."/>
            <person name="Coulson R.M."/>
            <person name="Cronin A."/>
            <person name="Cruz A.K."/>
            <person name="Davies R.M."/>
            <person name="De Gaudenzi J."/>
            <person name="Dobson D.E."/>
            <person name="Duesterhoeft A."/>
            <person name="Fazelina G."/>
            <person name="Fosker N."/>
            <person name="Frasch A.C."/>
            <person name="Fraser A."/>
            <person name="Fuchs M."/>
            <person name="Gabel C."/>
            <person name="Goble A."/>
            <person name="Goffeau A."/>
            <person name="Harris D."/>
            <person name="Hertz-Fowler C."/>
            <person name="Hilbert H."/>
            <person name="Horn D."/>
            <person name="Huang Y."/>
            <person name="Klages S."/>
            <person name="Knights A."/>
            <person name="Kube M."/>
            <person name="Larke N."/>
            <person name="Litvin L."/>
            <person name="Lord A."/>
            <person name="Louie T."/>
            <person name="Marra M."/>
            <person name="Masuy D."/>
            <person name="Matthews K."/>
            <person name="Michaeli S."/>
            <person name="Mottram J.C."/>
            <person name="Muller-Auer S."/>
            <person name="Munden H."/>
            <person name="Nelson S."/>
            <person name="Norbertczak H."/>
            <person name="Oliver K."/>
            <person name="O'neil S."/>
            <person name="Pentony M."/>
            <person name="Pohl T.M."/>
            <person name="Price C."/>
            <person name="Purnelle B."/>
            <person name="Quail M.A."/>
            <person name="Rabbinowitsch E."/>
            <person name="Reinhardt R."/>
            <person name="Rieger M."/>
            <person name="Rinta J."/>
            <person name="Robben J."/>
            <person name="Robertson L."/>
            <person name="Ruiz J.C."/>
            <person name="Rutter S."/>
            <person name="Saunders D."/>
            <person name="Schafer M."/>
            <person name="Schein J."/>
            <person name="Schwartz D.C."/>
            <person name="Seeger K."/>
            <person name="Seyler A."/>
            <person name="Sharp S."/>
            <person name="Shin H."/>
            <person name="Sivam D."/>
            <person name="Squares R."/>
            <person name="Squares S."/>
            <person name="Tosato V."/>
            <person name="Vogt C."/>
            <person name="Volckaert G."/>
            <person name="Wambutt R."/>
            <person name="Warren T."/>
            <person name="Wedler H."/>
            <person name="Woodward J."/>
            <person name="Zhou S."/>
            <person name="Zimmermann W."/>
            <person name="Smith D.F."/>
            <person name="Blackwell J.M."/>
            <person name="Stuart K.D."/>
            <person name="Barrell B."/>
            <person name="Myler P.J."/>
        </authorList>
    </citation>
    <scope>NUCLEOTIDE SEQUENCE [LARGE SCALE GENOMIC DNA]</scope>
    <source>
        <strain evidence="8">MHOM/IL/81/Friedlin</strain>
    </source>
</reference>
<keyword evidence="8" id="KW-1185">Reference proteome</keyword>
<keyword evidence="1" id="KW-0479">Metal-binding</keyword>
<evidence type="ECO:0000259" key="6">
    <source>
        <dbReference type="PROSITE" id="PS50199"/>
    </source>
</evidence>
<name>Q4Q1T5_LEIMA</name>
<feature type="compositionally biased region" description="Low complexity" evidence="5">
    <location>
        <begin position="479"/>
        <end position="488"/>
    </location>
</feature>
<dbReference type="PROSITE" id="PS50199">
    <property type="entry name" value="ZF_RANBP2_2"/>
    <property type="match status" value="2"/>
</dbReference>
<gene>
    <name evidence="7" type="ORF">LMJF_36_1410</name>
</gene>
<feature type="region of interest" description="Disordered" evidence="5">
    <location>
        <begin position="119"/>
        <end position="175"/>
    </location>
</feature>
<feature type="domain" description="RanBP2-type" evidence="6">
    <location>
        <begin position="627"/>
        <end position="656"/>
    </location>
</feature>
<dbReference type="KEGG" id="lma:LMJF_36_1410"/>
<dbReference type="GO" id="GO:0008270">
    <property type="term" value="F:zinc ion binding"/>
    <property type="evidence" value="ECO:0007669"/>
    <property type="project" value="UniProtKB-KW"/>
</dbReference>
<dbReference type="OMA" id="WNDVRWE"/>